<reference evidence="5" key="1">
    <citation type="submission" date="2025-08" db="UniProtKB">
        <authorList>
            <consortium name="Ensembl"/>
        </authorList>
    </citation>
    <scope>IDENTIFICATION</scope>
</reference>
<feature type="region of interest" description="Disordered" evidence="4">
    <location>
        <begin position="325"/>
        <end position="357"/>
    </location>
</feature>
<dbReference type="InterPro" id="IPR015943">
    <property type="entry name" value="WD40/YVTN_repeat-like_dom_sf"/>
</dbReference>
<sequence length="396" mass="44973">MDTAELRKLRKKLRQIENLEHLQRELNASEITKVLQKLDLRRQVEQLLALGAEVKPLVRHAPPEEEQKPTACTSQSTRRTETLKLKPQSPPTNGAPKKTLKIPETSPLQSSAFLVHHLEGHSDLVTCVLIHGTSLISGSWDTSVRVWDIPSCSEQRTLCGHTGAVTSLTLLSLGGETLDPDIWPPDEEFVASGSSDCSIIVWSLTTGRPLFSVYTYSEVTSLVNVPKTQLVISGSGEWYHSWFVILRIKIEGGFRHHLEQHRHEERVTVTAVCIYIYRNHTRERHAGLFKENQKTTACSVTFRSLQFDLAISFRQPLRCIQQAPQGPRIAWKSRRKPAENSPHNPANAHRKRTAKRGLRHTETCKNIWINLPEKPKQEPITRRAAAGKGRHRRRMQ</sequence>
<dbReference type="Gene3D" id="2.130.10.10">
    <property type="entry name" value="YVTN repeat-like/Quinoprotein amine dehydrogenase"/>
    <property type="match status" value="1"/>
</dbReference>
<dbReference type="SMART" id="SM00320">
    <property type="entry name" value="WD40"/>
    <property type="match status" value="2"/>
</dbReference>
<feature type="region of interest" description="Disordered" evidence="4">
    <location>
        <begin position="59"/>
        <end position="102"/>
    </location>
</feature>
<proteinExistence type="predicted"/>
<evidence type="ECO:0000313" key="5">
    <source>
        <dbReference type="Ensembl" id="ENSLLEP00000020846.1"/>
    </source>
</evidence>
<dbReference type="InterPro" id="IPR036322">
    <property type="entry name" value="WD40_repeat_dom_sf"/>
</dbReference>
<feature type="repeat" description="WD" evidence="3">
    <location>
        <begin position="183"/>
        <end position="212"/>
    </location>
</feature>
<dbReference type="PROSITE" id="PS00678">
    <property type="entry name" value="WD_REPEATS_1"/>
    <property type="match status" value="1"/>
</dbReference>
<dbReference type="PROSITE" id="PS50082">
    <property type="entry name" value="WD_REPEATS_2"/>
    <property type="match status" value="2"/>
</dbReference>
<reference evidence="5" key="2">
    <citation type="submission" date="2025-09" db="UniProtKB">
        <authorList>
            <consortium name="Ensembl"/>
        </authorList>
    </citation>
    <scope>IDENTIFICATION</scope>
</reference>
<keyword evidence="6" id="KW-1185">Reference proteome</keyword>
<dbReference type="GO" id="GO:1990234">
    <property type="term" value="C:transferase complex"/>
    <property type="evidence" value="ECO:0007669"/>
    <property type="project" value="UniProtKB-ARBA"/>
</dbReference>
<feature type="region of interest" description="Disordered" evidence="4">
    <location>
        <begin position="371"/>
        <end position="396"/>
    </location>
</feature>
<keyword evidence="1 3" id="KW-0853">WD repeat</keyword>
<organism evidence="5 6">
    <name type="scientific">Leptobrachium leishanense</name>
    <name type="common">Leishan spiny toad</name>
    <dbReference type="NCBI Taxonomy" id="445787"/>
    <lineage>
        <taxon>Eukaryota</taxon>
        <taxon>Metazoa</taxon>
        <taxon>Chordata</taxon>
        <taxon>Craniata</taxon>
        <taxon>Vertebrata</taxon>
        <taxon>Euteleostomi</taxon>
        <taxon>Amphibia</taxon>
        <taxon>Batrachia</taxon>
        <taxon>Anura</taxon>
        <taxon>Pelobatoidea</taxon>
        <taxon>Megophryidae</taxon>
        <taxon>Leptobrachium</taxon>
    </lineage>
</organism>
<dbReference type="SUPFAM" id="SSF50978">
    <property type="entry name" value="WD40 repeat-like"/>
    <property type="match status" value="1"/>
</dbReference>
<evidence type="ECO:0000313" key="6">
    <source>
        <dbReference type="Proteomes" id="UP000694569"/>
    </source>
</evidence>
<dbReference type="Ensembl" id="ENSLLET00000021658.1">
    <property type="protein sequence ID" value="ENSLLEP00000020846.1"/>
    <property type="gene ID" value="ENSLLEG00000013203.1"/>
</dbReference>
<dbReference type="Pfam" id="PF00400">
    <property type="entry name" value="WD40"/>
    <property type="match status" value="2"/>
</dbReference>
<dbReference type="GO" id="GO:0005634">
    <property type="term" value="C:nucleus"/>
    <property type="evidence" value="ECO:0007669"/>
    <property type="project" value="TreeGrafter"/>
</dbReference>
<dbReference type="Proteomes" id="UP000694569">
    <property type="component" value="Unplaced"/>
</dbReference>
<dbReference type="InterPro" id="IPR019775">
    <property type="entry name" value="WD40_repeat_CS"/>
</dbReference>
<name>A0A8C5MYB3_9ANUR</name>
<feature type="compositionally biased region" description="Basic residues" evidence="4">
    <location>
        <begin position="348"/>
        <end position="357"/>
    </location>
</feature>
<feature type="repeat" description="WD" evidence="3">
    <location>
        <begin position="118"/>
        <end position="157"/>
    </location>
</feature>
<dbReference type="PANTHER" id="PTHR22847:SF637">
    <property type="entry name" value="WD REPEAT DOMAIN 5B"/>
    <property type="match status" value="1"/>
</dbReference>
<dbReference type="PROSITE" id="PS50294">
    <property type="entry name" value="WD_REPEATS_REGION"/>
    <property type="match status" value="1"/>
</dbReference>
<protein>
    <submittedName>
        <fullName evidence="5">Uncharacterized protein</fullName>
    </submittedName>
</protein>
<evidence type="ECO:0000256" key="4">
    <source>
        <dbReference type="SAM" id="MobiDB-lite"/>
    </source>
</evidence>
<evidence type="ECO:0000256" key="2">
    <source>
        <dbReference type="ARBA" id="ARBA00022737"/>
    </source>
</evidence>
<accession>A0A8C5MYB3</accession>
<dbReference type="InterPro" id="IPR001680">
    <property type="entry name" value="WD40_rpt"/>
</dbReference>
<keyword evidence="2" id="KW-0677">Repeat</keyword>
<dbReference type="PANTHER" id="PTHR22847">
    <property type="entry name" value="WD40 REPEAT PROTEIN"/>
    <property type="match status" value="1"/>
</dbReference>
<dbReference type="GeneTree" id="ENSGT01000000218818"/>
<evidence type="ECO:0000256" key="3">
    <source>
        <dbReference type="PROSITE-ProRule" id="PRU00221"/>
    </source>
</evidence>
<dbReference type="AlphaFoldDB" id="A0A8C5MYB3"/>
<evidence type="ECO:0000256" key="1">
    <source>
        <dbReference type="ARBA" id="ARBA00022574"/>
    </source>
</evidence>
<dbReference type="OrthoDB" id="190105at2759"/>